<dbReference type="HOGENOM" id="CLU_006051_3_0_10"/>
<dbReference type="UniPathway" id="UPA00079"/>
<comment type="cofactor">
    <cofactor evidence="6">
        <name>thiamine diphosphate</name>
        <dbReference type="ChEBI" id="CHEBI:58937"/>
    </cofactor>
    <text evidence="6">Binds 1 thiamine pyrophosphate per subunit.</text>
</comment>
<dbReference type="UniPathway" id="UPA01057">
    <property type="reaction ID" value="UER00164"/>
</dbReference>
<dbReference type="STRING" id="1562970.ING2E5B_1932"/>
<protein>
    <recommendedName>
        <fullName evidence="6">2-succinyl-5-enolpyruvyl-6-hydroxy-3-cyclohexene-1-carboxylate synthase</fullName>
        <shortName evidence="6">SEPHCHC synthase</shortName>
        <ecNumber evidence="6">2.2.1.9</ecNumber>
    </recommendedName>
    <alternativeName>
        <fullName evidence="6">Menaquinone biosynthesis protein MenD</fullName>
    </alternativeName>
</protein>
<organism evidence="10 11">
    <name type="scientific">Fermentimonas caenicola</name>
    <dbReference type="NCBI Taxonomy" id="1562970"/>
    <lineage>
        <taxon>Bacteria</taxon>
        <taxon>Pseudomonadati</taxon>
        <taxon>Bacteroidota</taxon>
        <taxon>Bacteroidia</taxon>
        <taxon>Bacteroidales</taxon>
        <taxon>Dysgonomonadaceae</taxon>
        <taxon>Fermentimonas</taxon>
    </lineage>
</organism>
<dbReference type="OrthoDB" id="9791859at2"/>
<dbReference type="GO" id="GO:0030145">
    <property type="term" value="F:manganese ion binding"/>
    <property type="evidence" value="ECO:0007669"/>
    <property type="project" value="UniProtKB-UniRule"/>
</dbReference>
<comment type="subunit">
    <text evidence="6">Homodimer.</text>
</comment>
<sequence length="556" mass="61692">MYSDKKSVLELVALLKAHDITQVVLSPGSRNSPLIHSFANDADFTCYSIVDERSAGFFALGIIQATGKPTAVCCTSGTATLNLAPAVAEAYYQELPLLVLSADRPQEWIGQMDGQTIPQIAVFGKLVNCSVQLPVVRNSSDLWYCNRLINEAILNLDNRRKGPSHINIQLEEPLFNFNVESLPDTRVIRKSSQEFKISDQDNYRERFLSFDKKMIIVGQLPPDNNLSGILNELSSEYNVVVLSDHLSNISDRENRAYEVLLRTSTEQEMLDLSPELLITIGGHTVSKRLKNFIRKAKVIEHWHISPSGEVIDTYMSVTDVITSDNETFLRHISGGTDASSISPAYKNLWKDRCSVFSEPDAEYSDLYATGLLLNSLPENVSLQLANSHSVYLAQLFNLPAGTKCFSNRGTNGIEGSLSTAVGYSAAVNSMTVLLTGDLSFFYDINGIWNRYISPNLRIMINNNGGGGIFDTLPGLNNSEALNDYITAAHNTSVKSWAEQQGFIYLSANNSDELQKQILKLLAPESKSPVILEVFTTIEKNSLEIKSYYQQQENSKL</sequence>
<dbReference type="InterPro" id="IPR032264">
    <property type="entry name" value="MenD_middle"/>
</dbReference>
<evidence type="ECO:0000256" key="4">
    <source>
        <dbReference type="ARBA" id="ARBA00023052"/>
    </source>
</evidence>
<keyword evidence="4 6" id="KW-0786">Thiamine pyrophosphate</keyword>
<evidence type="ECO:0000259" key="9">
    <source>
        <dbReference type="Pfam" id="PF16582"/>
    </source>
</evidence>
<dbReference type="AlphaFoldDB" id="A0A098C1A7"/>
<keyword evidence="5 6" id="KW-0464">Manganese</keyword>
<evidence type="ECO:0000259" key="7">
    <source>
        <dbReference type="Pfam" id="PF02775"/>
    </source>
</evidence>
<dbReference type="KEGG" id="pbt:ING2E5B_1932"/>
<dbReference type="InterPro" id="IPR012001">
    <property type="entry name" value="Thiamin_PyroP_enz_TPP-bd_dom"/>
</dbReference>
<dbReference type="Gene3D" id="3.40.50.970">
    <property type="match status" value="2"/>
</dbReference>
<dbReference type="GO" id="GO:0030976">
    <property type="term" value="F:thiamine pyrophosphate binding"/>
    <property type="evidence" value="ECO:0007669"/>
    <property type="project" value="UniProtKB-UniRule"/>
</dbReference>
<dbReference type="GO" id="GO:0000287">
    <property type="term" value="F:magnesium ion binding"/>
    <property type="evidence" value="ECO:0007669"/>
    <property type="project" value="UniProtKB-UniRule"/>
</dbReference>
<dbReference type="HAMAP" id="MF_01659">
    <property type="entry name" value="MenD"/>
    <property type="match status" value="1"/>
</dbReference>
<evidence type="ECO:0000256" key="2">
    <source>
        <dbReference type="ARBA" id="ARBA00022723"/>
    </source>
</evidence>
<keyword evidence="1 6" id="KW-0808">Transferase</keyword>
<dbReference type="GO" id="GO:0070204">
    <property type="term" value="F:2-succinyl-5-enolpyruvyl-6-hydroxy-3-cyclohexene-1-carboxylic-acid synthase activity"/>
    <property type="evidence" value="ECO:0007669"/>
    <property type="project" value="UniProtKB-UniRule"/>
</dbReference>
<dbReference type="Pfam" id="PF02775">
    <property type="entry name" value="TPP_enzyme_C"/>
    <property type="match status" value="1"/>
</dbReference>
<feature type="domain" description="Thiamine pyrophosphate enzyme TPP-binding" evidence="7">
    <location>
        <begin position="387"/>
        <end position="533"/>
    </location>
</feature>
<comment type="pathway">
    <text evidence="6">Quinol/quinone metabolism; 1,4-dihydroxy-2-naphthoate biosynthesis; 1,4-dihydroxy-2-naphthoate from chorismate: step 2/7.</text>
</comment>
<keyword evidence="3 6" id="KW-0460">Magnesium</keyword>
<keyword evidence="6" id="KW-0474">Menaquinone biosynthesis</keyword>
<dbReference type="Gene3D" id="3.40.50.1220">
    <property type="entry name" value="TPP-binding domain"/>
    <property type="match status" value="1"/>
</dbReference>
<dbReference type="EMBL" id="LN515532">
    <property type="protein sequence ID" value="CEA16669.1"/>
    <property type="molecule type" value="Genomic_DNA"/>
</dbReference>
<keyword evidence="11" id="KW-1185">Reference proteome</keyword>
<comment type="cofactor">
    <cofactor evidence="6">
        <name>Mg(2+)</name>
        <dbReference type="ChEBI" id="CHEBI:18420"/>
    </cofactor>
    <cofactor evidence="6">
        <name>Mn(2+)</name>
        <dbReference type="ChEBI" id="CHEBI:29035"/>
    </cofactor>
</comment>
<comment type="pathway">
    <text evidence="6">Quinol/quinone metabolism; menaquinone biosynthesis.</text>
</comment>
<dbReference type="Pfam" id="PF16582">
    <property type="entry name" value="TPP_enzyme_M_2"/>
    <property type="match status" value="1"/>
</dbReference>
<evidence type="ECO:0000256" key="3">
    <source>
        <dbReference type="ARBA" id="ARBA00022842"/>
    </source>
</evidence>
<comment type="similarity">
    <text evidence="6">Belongs to the TPP enzyme family. MenD subfamily.</text>
</comment>
<accession>A0A098C1A7</accession>
<dbReference type="CDD" id="cd02009">
    <property type="entry name" value="TPP_SHCHC_synthase"/>
    <property type="match status" value="1"/>
</dbReference>
<dbReference type="InterPro" id="IPR011766">
    <property type="entry name" value="TPP_enzyme_TPP-bd"/>
</dbReference>
<dbReference type="Proteomes" id="UP000032417">
    <property type="component" value="Chromosome 1"/>
</dbReference>
<dbReference type="PIRSF" id="PIRSF004983">
    <property type="entry name" value="MenD"/>
    <property type="match status" value="1"/>
</dbReference>
<dbReference type="PANTHER" id="PTHR42916">
    <property type="entry name" value="2-SUCCINYL-5-ENOLPYRUVYL-6-HYDROXY-3-CYCLOHEXENE-1-CARBOXYLATE SYNTHASE"/>
    <property type="match status" value="1"/>
</dbReference>
<feature type="domain" description="Thiamine pyrophosphate enzyme N-terminal TPP-binding" evidence="8">
    <location>
        <begin position="11"/>
        <end position="113"/>
    </location>
</feature>
<dbReference type="CDD" id="cd07037">
    <property type="entry name" value="TPP_PYR_MenD"/>
    <property type="match status" value="1"/>
</dbReference>
<dbReference type="GO" id="GO:0009234">
    <property type="term" value="P:menaquinone biosynthetic process"/>
    <property type="evidence" value="ECO:0007669"/>
    <property type="project" value="UniProtKB-UniRule"/>
</dbReference>
<evidence type="ECO:0000256" key="5">
    <source>
        <dbReference type="ARBA" id="ARBA00023211"/>
    </source>
</evidence>
<keyword evidence="2 6" id="KW-0479">Metal-binding</keyword>
<evidence type="ECO:0000259" key="8">
    <source>
        <dbReference type="Pfam" id="PF02776"/>
    </source>
</evidence>
<reference evidence="10 11" key="1">
    <citation type="submission" date="2014-08" db="EMBL/GenBank/DDBJ databases">
        <authorList>
            <person name="Wibberg D."/>
        </authorList>
    </citation>
    <scope>NUCLEOTIDE SEQUENCE [LARGE SCALE GENOMIC DNA]</scope>
    <source>
        <strain evidence="11">ING2-E5B</strain>
    </source>
</reference>
<dbReference type="SUPFAM" id="SSF52518">
    <property type="entry name" value="Thiamin diphosphate-binding fold (THDP-binding)"/>
    <property type="match status" value="2"/>
</dbReference>
<evidence type="ECO:0000313" key="10">
    <source>
        <dbReference type="EMBL" id="CEA16669.1"/>
    </source>
</evidence>
<gene>
    <name evidence="6 10" type="primary">menD</name>
    <name evidence="10" type="ORF">ING2E5B_1932</name>
</gene>
<dbReference type="PANTHER" id="PTHR42916:SF1">
    <property type="entry name" value="PROTEIN PHYLLO, CHLOROPLASTIC"/>
    <property type="match status" value="1"/>
</dbReference>
<dbReference type="InterPro" id="IPR004433">
    <property type="entry name" value="MenaQ_synth_MenD"/>
</dbReference>
<dbReference type="InterPro" id="IPR029061">
    <property type="entry name" value="THDP-binding"/>
</dbReference>
<comment type="function">
    <text evidence="6">Catalyzes the thiamine diphosphate-dependent decarboxylation of 2-oxoglutarate and the subsequent addition of the resulting succinic semialdehyde-thiamine pyrophosphate anion to isochorismate to yield 2-succinyl-5-enolpyruvyl-6-hydroxy-3-cyclohexene-1-carboxylate (SEPHCHC).</text>
</comment>
<proteinExistence type="inferred from homology"/>
<comment type="catalytic activity">
    <reaction evidence="6">
        <text>isochorismate + 2-oxoglutarate + H(+) = 5-enolpyruvoyl-6-hydroxy-2-succinyl-cyclohex-3-ene-1-carboxylate + CO2</text>
        <dbReference type="Rhea" id="RHEA:25593"/>
        <dbReference type="ChEBI" id="CHEBI:15378"/>
        <dbReference type="ChEBI" id="CHEBI:16526"/>
        <dbReference type="ChEBI" id="CHEBI:16810"/>
        <dbReference type="ChEBI" id="CHEBI:29780"/>
        <dbReference type="ChEBI" id="CHEBI:58818"/>
        <dbReference type="EC" id="2.2.1.9"/>
    </reaction>
</comment>
<name>A0A098C1A7_9BACT</name>
<dbReference type="PATRIC" id="fig|1562970.3.peg.1912"/>
<dbReference type="Pfam" id="PF02776">
    <property type="entry name" value="TPP_enzyme_N"/>
    <property type="match status" value="1"/>
</dbReference>
<evidence type="ECO:0000256" key="6">
    <source>
        <dbReference type="HAMAP-Rule" id="MF_01659"/>
    </source>
</evidence>
<dbReference type="NCBIfam" id="TIGR00173">
    <property type="entry name" value="menD"/>
    <property type="match status" value="1"/>
</dbReference>
<evidence type="ECO:0000313" key="11">
    <source>
        <dbReference type="Proteomes" id="UP000032417"/>
    </source>
</evidence>
<dbReference type="EC" id="2.2.1.9" evidence="6"/>
<evidence type="ECO:0000256" key="1">
    <source>
        <dbReference type="ARBA" id="ARBA00022679"/>
    </source>
</evidence>
<feature type="domain" description="Menaquinone biosynthesis protein MenD middle" evidence="9">
    <location>
        <begin position="209"/>
        <end position="331"/>
    </location>
</feature>